<reference evidence="1" key="2">
    <citation type="submission" date="2025-08" db="UniProtKB">
        <authorList>
            <consortium name="RefSeq"/>
        </authorList>
    </citation>
    <scope>IDENTIFICATION</scope>
</reference>
<dbReference type="KEGG" id="ang:An14g01400"/>
<dbReference type="AlphaFoldDB" id="A0AAJ8BTS6"/>
<dbReference type="RefSeq" id="XP_059602266.1">
    <property type="nucleotide sequence ID" value="XM_059744067.1"/>
</dbReference>
<dbReference type="VEuPathDB" id="FungiDB:An14g01400"/>
<proteinExistence type="predicted"/>
<evidence type="ECO:0000313" key="1">
    <source>
        <dbReference type="RefSeq" id="XP_059602266.1"/>
    </source>
</evidence>
<organism evidence="1">
    <name type="scientific">Aspergillus niger</name>
    <dbReference type="NCBI Taxonomy" id="5061"/>
    <lineage>
        <taxon>Eukaryota</taxon>
        <taxon>Fungi</taxon>
        <taxon>Dikarya</taxon>
        <taxon>Ascomycota</taxon>
        <taxon>Pezizomycotina</taxon>
        <taxon>Eurotiomycetes</taxon>
        <taxon>Eurotiomycetidae</taxon>
        <taxon>Eurotiales</taxon>
        <taxon>Aspergillaceae</taxon>
        <taxon>Aspergillus</taxon>
        <taxon>Aspergillus subgen. Circumdati</taxon>
    </lineage>
</organism>
<name>A0AAJ8BTS6_ASPNG</name>
<gene>
    <name evidence="1" type="ORF">An14g01400</name>
</gene>
<accession>A0AAJ8BTS6</accession>
<reference evidence="1" key="1">
    <citation type="submission" date="2025-02" db="EMBL/GenBank/DDBJ databases">
        <authorList>
            <consortium name="NCBI Genome Project"/>
        </authorList>
    </citation>
    <scope>NUCLEOTIDE SEQUENCE</scope>
</reference>
<protein>
    <submittedName>
        <fullName evidence="1">Uncharacterized protein</fullName>
    </submittedName>
</protein>
<dbReference type="GeneID" id="84592912"/>
<sequence>MGVLLNCTMGYDPETKGHPSIRPNVVPSEGRRCMPSHDMIRGQPSRGGDWLPSLFLDFRIIRAMLTSQLPRPIYKESLITGSSSLKLSIPAQYEIFPQQEVAWLARELNRSRGAVRLEYREAFKSWPRTGPACGSIMDQLFLTVEFLHELNVQSVTVGIRSVAHDYTIAVKGPVTYCLLKVRVSGCPMANRV</sequence>